<organism evidence="20 21">
    <name type="scientific">Acidihalobacter yilgarnensis</name>
    <dbReference type="NCBI Taxonomy" id="2819280"/>
    <lineage>
        <taxon>Bacteria</taxon>
        <taxon>Pseudomonadati</taxon>
        <taxon>Pseudomonadota</taxon>
        <taxon>Gammaproteobacteria</taxon>
        <taxon>Chromatiales</taxon>
        <taxon>Ectothiorhodospiraceae</taxon>
        <taxon>Acidihalobacter</taxon>
    </lineage>
</organism>
<comment type="cofactor">
    <cofactor evidence="16">
        <name>heme b</name>
        <dbReference type="ChEBI" id="CHEBI:60344"/>
    </cofactor>
    <text evidence="16">Binds 2 heme groups non-covalently.</text>
</comment>
<keyword evidence="5 16" id="KW-0813">Transport</keyword>
<feature type="binding site" description="axial binding residue" evidence="15">
    <location>
        <position position="212"/>
    </location>
    <ligand>
        <name>heme b</name>
        <dbReference type="ChEBI" id="CHEBI:60344"/>
        <label>b566</label>
    </ligand>
    <ligandPart>
        <name>Fe</name>
        <dbReference type="ChEBI" id="CHEBI:18248"/>
    </ligandPart>
</feature>
<feature type="transmembrane region" description="Helical" evidence="17">
    <location>
        <begin position="160"/>
        <end position="179"/>
    </location>
</feature>
<feature type="transmembrane region" description="Helical" evidence="17">
    <location>
        <begin position="97"/>
        <end position="120"/>
    </location>
</feature>
<evidence type="ECO:0000256" key="7">
    <source>
        <dbReference type="ARBA" id="ARBA00022660"/>
    </source>
</evidence>
<dbReference type="EMBL" id="CP017415">
    <property type="protein sequence ID" value="AOU98346.1"/>
    <property type="molecule type" value="Genomic_DNA"/>
</dbReference>
<feature type="transmembrane region" description="Helical" evidence="17">
    <location>
        <begin position="407"/>
        <end position="426"/>
    </location>
</feature>
<dbReference type="SUPFAM" id="SSF81648">
    <property type="entry name" value="a domain/subunit of cytochrome bc1 complex (Ubiquinol-cytochrome c reductase)"/>
    <property type="match status" value="1"/>
</dbReference>
<keyword evidence="21" id="KW-1185">Reference proteome</keyword>
<dbReference type="CDD" id="cd00284">
    <property type="entry name" value="Cytochrome_b_N"/>
    <property type="match status" value="1"/>
</dbReference>
<dbReference type="GO" id="GO:0008121">
    <property type="term" value="F:quinol-cytochrome-c reductase activity"/>
    <property type="evidence" value="ECO:0007669"/>
    <property type="project" value="InterPro"/>
</dbReference>
<evidence type="ECO:0000313" key="20">
    <source>
        <dbReference type="EMBL" id="AOU98346.1"/>
    </source>
</evidence>
<feature type="domain" description="Cytochrome b/b6 N-terminal region profile" evidence="18">
    <location>
        <begin position="12"/>
        <end position="225"/>
    </location>
</feature>
<evidence type="ECO:0000256" key="1">
    <source>
        <dbReference type="ARBA" id="ARBA00002444"/>
    </source>
</evidence>
<keyword evidence="6 15" id="KW-0349">Heme</keyword>
<dbReference type="PANTHER" id="PTHR19271">
    <property type="entry name" value="CYTOCHROME B"/>
    <property type="match status" value="1"/>
</dbReference>
<keyword evidence="8 16" id="KW-0812">Transmembrane</keyword>
<evidence type="ECO:0000256" key="3">
    <source>
        <dbReference type="ARBA" id="ARBA00011649"/>
    </source>
</evidence>
<evidence type="ECO:0000256" key="17">
    <source>
        <dbReference type="SAM" id="Phobius"/>
    </source>
</evidence>
<feature type="transmembrane region" description="Helical" evidence="17">
    <location>
        <begin position="432"/>
        <end position="453"/>
    </location>
</feature>
<feature type="transmembrane region" description="Helical" evidence="17">
    <location>
        <begin position="41"/>
        <end position="63"/>
    </location>
</feature>
<evidence type="ECO:0000256" key="10">
    <source>
        <dbReference type="ARBA" id="ARBA00022982"/>
    </source>
</evidence>
<dbReference type="PROSITE" id="PS51002">
    <property type="entry name" value="CYTB_NTER"/>
    <property type="match status" value="1"/>
</dbReference>
<dbReference type="GO" id="GO:0045275">
    <property type="term" value="C:respiratory chain complex III"/>
    <property type="evidence" value="ECO:0007669"/>
    <property type="project" value="InterPro"/>
</dbReference>
<keyword evidence="7 16" id="KW-0679">Respiratory chain</keyword>
<keyword evidence="12 15" id="KW-0408">Iron</keyword>
<dbReference type="AlphaFoldDB" id="A0A1D8IPE7"/>
<feature type="binding site" evidence="14">
    <location>
        <position position="217"/>
    </location>
    <ligand>
        <name>a ubiquinone</name>
        <dbReference type="ChEBI" id="CHEBI:16389"/>
    </ligand>
</feature>
<comment type="cofactor">
    <cofactor evidence="15">
        <name>heme</name>
        <dbReference type="ChEBI" id="CHEBI:30413"/>
    </cofactor>
    <text evidence="15">Binds 2 heme groups non-covalently.</text>
</comment>
<dbReference type="GO" id="GO:0016491">
    <property type="term" value="F:oxidoreductase activity"/>
    <property type="evidence" value="ECO:0007669"/>
    <property type="project" value="InterPro"/>
</dbReference>
<feature type="transmembrane region" description="Helical" evidence="17">
    <location>
        <begin position="194"/>
        <end position="216"/>
    </location>
</feature>
<proteinExistence type="inferred from homology"/>
<dbReference type="InterPro" id="IPR030689">
    <property type="entry name" value="Cytochrome_b"/>
</dbReference>
<protein>
    <recommendedName>
        <fullName evidence="4 16">Cytochrome b</fullName>
    </recommendedName>
</protein>
<keyword evidence="13 17" id="KW-0472">Membrane</keyword>
<evidence type="ECO:0000256" key="9">
    <source>
        <dbReference type="ARBA" id="ARBA00022723"/>
    </source>
</evidence>
<dbReference type="Pfam" id="PF00032">
    <property type="entry name" value="Cytochrom_B_C"/>
    <property type="match status" value="1"/>
</dbReference>
<dbReference type="KEGG" id="aprs:BI364_10560"/>
<keyword evidence="11 17" id="KW-1133">Transmembrane helix</keyword>
<accession>A0A1D8IPE7</accession>
<evidence type="ECO:0000256" key="4">
    <source>
        <dbReference type="ARBA" id="ARBA00013531"/>
    </source>
</evidence>
<evidence type="ECO:0000313" key="21">
    <source>
        <dbReference type="Proteomes" id="UP000095401"/>
    </source>
</evidence>
<dbReference type="RefSeq" id="WP_070078707.1">
    <property type="nucleotide sequence ID" value="NZ_CP017415.1"/>
</dbReference>
<evidence type="ECO:0000256" key="11">
    <source>
        <dbReference type="ARBA" id="ARBA00022989"/>
    </source>
</evidence>
<feature type="binding site" description="axial binding residue" evidence="15">
    <location>
        <position position="197"/>
    </location>
    <ligand>
        <name>heme b</name>
        <dbReference type="ChEBI" id="CHEBI:60344"/>
        <label>b562</label>
    </ligand>
    <ligandPart>
        <name>Fe</name>
        <dbReference type="ChEBI" id="CHEBI:18248"/>
    </ligandPart>
</feature>
<feature type="transmembrane region" description="Helical" evidence="17">
    <location>
        <begin position="348"/>
        <end position="369"/>
    </location>
</feature>
<comment type="similarity">
    <text evidence="16">Belongs to the cytochrome b family.</text>
</comment>
<evidence type="ECO:0000256" key="13">
    <source>
        <dbReference type="ARBA" id="ARBA00023136"/>
    </source>
</evidence>
<dbReference type="PROSITE" id="PS51003">
    <property type="entry name" value="CYTB_CTER"/>
    <property type="match status" value="1"/>
</dbReference>
<evidence type="ECO:0000256" key="6">
    <source>
        <dbReference type="ARBA" id="ARBA00022617"/>
    </source>
</evidence>
<evidence type="ECO:0000259" key="19">
    <source>
        <dbReference type="PROSITE" id="PS51003"/>
    </source>
</evidence>
<dbReference type="Pfam" id="PF00033">
    <property type="entry name" value="Cytochrome_B"/>
    <property type="match status" value="1"/>
</dbReference>
<sequence length="471" mass="54034">MDTSQSEQKPGIMGWIDRRFPVTSMMREHLTEYYAPKNFNFWYFFGSLLILVLVLQIVTGIFLTMHYQPNAKLAFWSINQGIMNDVEGGWFIRYMHVLGASSFFVLVYFHMFRGLIYGSYKQPRELLWIIGVLLYVALCAESFFGYLLPWGQMSFWGSNVVISLFGAIPVVGQTIAQWIRGDFVVGSPTLDRFFALHVIAVPLVLVILVFVHILALHQVGSNNPDGVEIKNYKNADGVPIDGIPFHPYYTVKDIFGVSVFLAIYLAFIFFKPSGWGIVLDKLNYVPANALKTPPDIHPLWFLTPYYAMLRAWPSKIIGVLNLVAAYMLMFLIPWLDRNPVKSVRYRGVFVRINILVLSFSFIVLGYLGIQKAEAIYVLLGYRFTEIFFTTFWLMIYLNRVRSHLATLIWWVVMTAFFVAIDAWMVSVKAHSWGVLLESLWMPVGYVTLIFAGARWKPSLVADKLVPERVQA</sequence>
<dbReference type="InterPro" id="IPR048259">
    <property type="entry name" value="Cytochrome_b_N_euk/bac"/>
</dbReference>
<dbReference type="InterPro" id="IPR005798">
    <property type="entry name" value="Cyt_b/b6_C"/>
</dbReference>
<dbReference type="InterPro" id="IPR005797">
    <property type="entry name" value="Cyt_b/b6_N"/>
</dbReference>
<feature type="transmembrane region" description="Helical" evidence="17">
    <location>
        <begin position="126"/>
        <end position="148"/>
    </location>
</feature>
<feature type="binding site" description="axial binding residue" evidence="15">
    <location>
        <position position="110"/>
    </location>
    <ligand>
        <name>heme b</name>
        <dbReference type="ChEBI" id="CHEBI:60344"/>
        <label>b566</label>
    </ligand>
    <ligandPart>
        <name>Fe</name>
        <dbReference type="ChEBI" id="CHEBI:18248"/>
    </ligandPart>
</feature>
<feature type="binding site" description="axial binding residue" evidence="15">
    <location>
        <position position="96"/>
    </location>
    <ligand>
        <name>heme b</name>
        <dbReference type="ChEBI" id="CHEBI:60344"/>
        <label>b562</label>
    </ligand>
    <ligandPart>
        <name>Fe</name>
        <dbReference type="ChEBI" id="CHEBI:18248"/>
    </ligandPart>
</feature>
<comment type="function">
    <text evidence="1 16">Component of the ubiquinol-cytochrome c reductase complex (complex III or cytochrome b-c1 complex), which is a respiratory chain that generates an electrochemical potential coupled to ATP synthesis.</text>
</comment>
<comment type="subunit">
    <text evidence="3 16">The main subunits of complex b-c1 are: cytochrome b, cytochrome c1 and the Rieske protein.</text>
</comment>
<comment type="subcellular location">
    <subcellularLocation>
        <location evidence="2">Membrane</location>
        <topology evidence="2">Multi-pass membrane protein</topology>
    </subcellularLocation>
</comment>
<gene>
    <name evidence="20" type="ORF">BI364_10560</name>
</gene>
<evidence type="ECO:0000256" key="2">
    <source>
        <dbReference type="ARBA" id="ARBA00004141"/>
    </source>
</evidence>
<keyword evidence="10 16" id="KW-0249">Electron transport</keyword>
<dbReference type="SUPFAM" id="SSF81342">
    <property type="entry name" value="Transmembrane di-heme cytochromes"/>
    <property type="match status" value="1"/>
</dbReference>
<dbReference type="InterPro" id="IPR036150">
    <property type="entry name" value="Cyt_b/b6_C_sf"/>
</dbReference>
<evidence type="ECO:0000256" key="12">
    <source>
        <dbReference type="ARBA" id="ARBA00023004"/>
    </source>
</evidence>
<evidence type="ECO:0000256" key="8">
    <source>
        <dbReference type="ARBA" id="ARBA00022692"/>
    </source>
</evidence>
<dbReference type="InterPro" id="IPR027387">
    <property type="entry name" value="Cytb/b6-like_sf"/>
</dbReference>
<keyword evidence="9 15" id="KW-0479">Metal-binding</keyword>
<reference evidence="21" key="1">
    <citation type="submission" date="2016-09" db="EMBL/GenBank/DDBJ databases">
        <title>Acidihalobacter prosperus F5.</title>
        <authorList>
            <person name="Khaleque H.N."/>
            <person name="Ramsay J.P."/>
            <person name="Kaksonen A.H."/>
            <person name="Boxall N.J."/>
            <person name="Watkin E.L.J."/>
        </authorList>
    </citation>
    <scope>NUCLEOTIDE SEQUENCE [LARGE SCALE GENOMIC DNA]</scope>
    <source>
        <strain evidence="21">F5</strain>
    </source>
</reference>
<feature type="domain" description="Cytochrome b/b6 C-terminal region profile" evidence="19">
    <location>
        <begin position="235"/>
        <end position="408"/>
    </location>
</feature>
<feature type="transmembrane region" description="Helical" evidence="17">
    <location>
        <begin position="375"/>
        <end position="395"/>
    </location>
</feature>
<name>A0A1D8IPE7_9GAMM</name>
<dbReference type="FunFam" id="1.20.810.10:FF:000004">
    <property type="entry name" value="Cytochrome b"/>
    <property type="match status" value="1"/>
</dbReference>
<evidence type="ECO:0000256" key="14">
    <source>
        <dbReference type="PIRSR" id="PIRSR038885-1"/>
    </source>
</evidence>
<evidence type="ECO:0000256" key="5">
    <source>
        <dbReference type="ARBA" id="ARBA00022448"/>
    </source>
</evidence>
<dbReference type="PANTHER" id="PTHR19271:SF16">
    <property type="entry name" value="CYTOCHROME B"/>
    <property type="match status" value="1"/>
</dbReference>
<dbReference type="PIRSF" id="PIRSF038885">
    <property type="entry name" value="COB"/>
    <property type="match status" value="1"/>
</dbReference>
<dbReference type="GO" id="GO:0046872">
    <property type="term" value="F:metal ion binding"/>
    <property type="evidence" value="ECO:0007669"/>
    <property type="project" value="UniProtKB-KW"/>
</dbReference>
<feature type="transmembrane region" description="Helical" evidence="17">
    <location>
        <begin position="316"/>
        <end position="336"/>
    </location>
</feature>
<evidence type="ECO:0000256" key="15">
    <source>
        <dbReference type="PIRSR" id="PIRSR038885-2"/>
    </source>
</evidence>
<feature type="transmembrane region" description="Helical" evidence="17">
    <location>
        <begin position="254"/>
        <end position="270"/>
    </location>
</feature>
<dbReference type="Proteomes" id="UP000095401">
    <property type="component" value="Chromosome"/>
</dbReference>
<dbReference type="Gene3D" id="1.20.810.10">
    <property type="entry name" value="Cytochrome Bc1 Complex, Chain C"/>
    <property type="match status" value="1"/>
</dbReference>
<dbReference type="InterPro" id="IPR016174">
    <property type="entry name" value="Di-haem_cyt_TM"/>
</dbReference>
<dbReference type="GO" id="GO:0022904">
    <property type="term" value="P:respiratory electron transport chain"/>
    <property type="evidence" value="ECO:0007669"/>
    <property type="project" value="InterPro"/>
</dbReference>
<evidence type="ECO:0000259" key="18">
    <source>
        <dbReference type="PROSITE" id="PS51002"/>
    </source>
</evidence>
<evidence type="ECO:0000256" key="16">
    <source>
        <dbReference type="RuleBase" id="RU003385"/>
    </source>
</evidence>